<dbReference type="InterPro" id="IPR004156">
    <property type="entry name" value="OATP"/>
</dbReference>
<feature type="transmembrane region" description="Helical" evidence="8">
    <location>
        <begin position="401"/>
        <end position="421"/>
    </location>
</feature>
<protein>
    <recommendedName>
        <fullName evidence="8">Solute carrier organic anion transporter family member</fullName>
    </recommendedName>
</protein>
<dbReference type="PANTHER" id="PTHR11388:SF100">
    <property type="entry name" value="SOLUTE CARRIER ORGANIC ANION TRANSPORTER FAMILY MEMBER 4A1"/>
    <property type="match status" value="1"/>
</dbReference>
<comment type="subcellular location">
    <subcellularLocation>
        <location evidence="1 8">Cell membrane</location>
        <topology evidence="1 8">Multi-pass membrane protein</topology>
    </subcellularLocation>
</comment>
<dbReference type="GO" id="GO:0043252">
    <property type="term" value="P:sodium-independent organic anion transport"/>
    <property type="evidence" value="ECO:0007669"/>
    <property type="project" value="TreeGrafter"/>
</dbReference>
<dbReference type="GeneID" id="119738372"/>
<evidence type="ECO:0000256" key="4">
    <source>
        <dbReference type="ARBA" id="ARBA00022692"/>
    </source>
</evidence>
<dbReference type="GO" id="GO:0015347">
    <property type="term" value="F:sodium-independent organic anion transmembrane transporter activity"/>
    <property type="evidence" value="ECO:0007669"/>
    <property type="project" value="TreeGrafter"/>
</dbReference>
<dbReference type="NCBIfam" id="TIGR00805">
    <property type="entry name" value="oat"/>
    <property type="match status" value="1"/>
</dbReference>
<organism evidence="11 12">
    <name type="scientific">Patiria miniata</name>
    <name type="common">Bat star</name>
    <name type="synonym">Asterina miniata</name>
    <dbReference type="NCBI Taxonomy" id="46514"/>
    <lineage>
        <taxon>Eukaryota</taxon>
        <taxon>Metazoa</taxon>
        <taxon>Echinodermata</taxon>
        <taxon>Eleutherozoa</taxon>
        <taxon>Asterozoa</taxon>
        <taxon>Asteroidea</taxon>
        <taxon>Valvatacea</taxon>
        <taxon>Valvatida</taxon>
        <taxon>Asterinidae</taxon>
        <taxon>Patiria</taxon>
    </lineage>
</organism>
<dbReference type="GO" id="GO:0016323">
    <property type="term" value="C:basolateral plasma membrane"/>
    <property type="evidence" value="ECO:0007669"/>
    <property type="project" value="TreeGrafter"/>
</dbReference>
<dbReference type="OrthoDB" id="5062115at2759"/>
<dbReference type="InterPro" id="IPR002350">
    <property type="entry name" value="Kazal_dom"/>
</dbReference>
<dbReference type="AlphaFoldDB" id="A0A914AZP4"/>
<dbReference type="CDD" id="cd17336">
    <property type="entry name" value="MFS_SLCO_OATP"/>
    <property type="match status" value="1"/>
</dbReference>
<name>A0A914AZP4_PATMI</name>
<feature type="transmembrane region" description="Helical" evidence="8">
    <location>
        <begin position="231"/>
        <end position="260"/>
    </location>
</feature>
<dbReference type="OMA" id="DEYCDER"/>
<evidence type="ECO:0000313" key="11">
    <source>
        <dbReference type="EnsemblMetazoa" id="XP_038069172.1"/>
    </source>
</evidence>
<accession>A0A914AZP4</accession>
<dbReference type="Pfam" id="PF03137">
    <property type="entry name" value="OATP"/>
    <property type="match status" value="1"/>
</dbReference>
<evidence type="ECO:0000256" key="8">
    <source>
        <dbReference type="RuleBase" id="RU362056"/>
    </source>
</evidence>
<evidence type="ECO:0000256" key="1">
    <source>
        <dbReference type="ARBA" id="ARBA00004651"/>
    </source>
</evidence>
<dbReference type="SUPFAM" id="SSF103473">
    <property type="entry name" value="MFS general substrate transporter"/>
    <property type="match status" value="1"/>
</dbReference>
<reference evidence="11" key="1">
    <citation type="submission" date="2022-11" db="UniProtKB">
        <authorList>
            <consortium name="EnsemblMetazoa"/>
        </authorList>
    </citation>
    <scope>IDENTIFICATION</scope>
</reference>
<feature type="transmembrane region" description="Helical" evidence="8">
    <location>
        <begin position="95"/>
        <end position="116"/>
    </location>
</feature>
<evidence type="ECO:0000256" key="5">
    <source>
        <dbReference type="ARBA" id="ARBA00022989"/>
    </source>
</evidence>
<evidence type="ECO:0000313" key="12">
    <source>
        <dbReference type="Proteomes" id="UP000887568"/>
    </source>
</evidence>
<keyword evidence="12" id="KW-1185">Reference proteome</keyword>
<feature type="transmembrane region" description="Helical" evidence="8">
    <location>
        <begin position="645"/>
        <end position="669"/>
    </location>
</feature>
<feature type="transmembrane region" description="Helical" evidence="8">
    <location>
        <begin position="362"/>
        <end position="381"/>
    </location>
</feature>
<feature type="transmembrane region" description="Helical" evidence="8">
    <location>
        <begin position="197"/>
        <end position="219"/>
    </location>
</feature>
<proteinExistence type="inferred from homology"/>
<dbReference type="InterPro" id="IPR036259">
    <property type="entry name" value="MFS_trans_sf"/>
</dbReference>
<evidence type="ECO:0000256" key="2">
    <source>
        <dbReference type="ARBA" id="ARBA00009657"/>
    </source>
</evidence>
<dbReference type="Pfam" id="PF07648">
    <property type="entry name" value="Kazal_2"/>
    <property type="match status" value="1"/>
</dbReference>
<feature type="region of interest" description="Disordered" evidence="9">
    <location>
        <begin position="310"/>
        <end position="338"/>
    </location>
</feature>
<evidence type="ECO:0000256" key="9">
    <source>
        <dbReference type="SAM" id="MobiDB-lite"/>
    </source>
</evidence>
<keyword evidence="7" id="KW-1015">Disulfide bond</keyword>
<keyword evidence="8" id="KW-0813">Transport</keyword>
<feature type="transmembrane region" description="Helical" evidence="8">
    <location>
        <begin position="591"/>
        <end position="616"/>
    </location>
</feature>
<evidence type="ECO:0000259" key="10">
    <source>
        <dbReference type="PROSITE" id="PS51465"/>
    </source>
</evidence>
<comment type="similarity">
    <text evidence="2 8">Belongs to the organo anion transporter (TC 2.A.60) family.</text>
</comment>
<feature type="transmembrane region" description="Helical" evidence="8">
    <location>
        <begin position="433"/>
        <end position="453"/>
    </location>
</feature>
<evidence type="ECO:0000256" key="3">
    <source>
        <dbReference type="ARBA" id="ARBA00022475"/>
    </source>
</evidence>
<feature type="transmembrane region" description="Helical" evidence="8">
    <location>
        <begin position="280"/>
        <end position="304"/>
    </location>
</feature>
<dbReference type="SUPFAM" id="SSF100895">
    <property type="entry name" value="Kazal-type serine protease inhibitors"/>
    <property type="match status" value="1"/>
</dbReference>
<evidence type="ECO:0000256" key="7">
    <source>
        <dbReference type="ARBA" id="ARBA00023157"/>
    </source>
</evidence>
<dbReference type="PANTHER" id="PTHR11388">
    <property type="entry name" value="ORGANIC ANION TRANSPORTER"/>
    <property type="match status" value="1"/>
</dbReference>
<dbReference type="EnsemblMetazoa" id="XM_038213244.1">
    <property type="protein sequence ID" value="XP_038069172.1"/>
    <property type="gene ID" value="LOC119738372"/>
</dbReference>
<evidence type="ECO:0000256" key="6">
    <source>
        <dbReference type="ARBA" id="ARBA00023136"/>
    </source>
</evidence>
<dbReference type="Gene3D" id="1.20.1250.20">
    <property type="entry name" value="MFS general substrate transporter like domains"/>
    <property type="match status" value="1"/>
</dbReference>
<feature type="transmembrane region" description="Helical" evidence="8">
    <location>
        <begin position="123"/>
        <end position="144"/>
    </location>
</feature>
<keyword evidence="8" id="KW-0406">Ion transport</keyword>
<dbReference type="RefSeq" id="XP_038069172.1">
    <property type="nucleotide sequence ID" value="XM_038213244.1"/>
</dbReference>
<dbReference type="GO" id="GO:0006811">
    <property type="term" value="P:monoatomic ion transport"/>
    <property type="evidence" value="ECO:0007669"/>
    <property type="project" value="UniProtKB-KW"/>
</dbReference>
<dbReference type="Proteomes" id="UP000887568">
    <property type="component" value="Unplaced"/>
</dbReference>
<dbReference type="InterPro" id="IPR036058">
    <property type="entry name" value="Kazal_dom_sf"/>
</dbReference>
<dbReference type="PROSITE" id="PS51465">
    <property type="entry name" value="KAZAL_2"/>
    <property type="match status" value="1"/>
</dbReference>
<feature type="transmembrane region" description="Helical" evidence="8">
    <location>
        <begin position="53"/>
        <end position="75"/>
    </location>
</feature>
<feature type="transmembrane region" description="Helical" evidence="8">
    <location>
        <begin position="559"/>
        <end position="579"/>
    </location>
</feature>
<keyword evidence="5 8" id="KW-1133">Transmembrane helix</keyword>
<feature type="domain" description="Kazal-like" evidence="10">
    <location>
        <begin position="476"/>
        <end position="528"/>
    </location>
</feature>
<keyword evidence="4 8" id="KW-0812">Transmembrane</keyword>
<keyword evidence="6 8" id="KW-0472">Membrane</keyword>
<sequence length="691" mass="73488">MTASRAHGEKEHIMAESSAKYSKTLDILPAREADGCGICCWEPPFLKRLARPWVFLVAMCVHTAIDGINIGMHTGTITTVEAHFQLTLSELGSMTTVYCVGGILGILLAFCVGTVVPGCKPCLLGVSGISLGLGGLMYALPAFLHDLYLPPSVVLATGDNSTQGFAGETSACYDSDITEECSSVSDDVAVDSASMSLFYLGMFLQGVGMISYPIGMAYVADFSSPGTTAVYMGIINAVLGIGPVVGVMLAAAFIGIWVDFYRLVGAETDLSLGPGDPDWIGAWWLGFIVLAVLFCLSAALFPLFPRRMPSSAHRQPDDEHETTEKFTSNETHEAENDNEGNHQFLDIKEFMWTVWRTLKNPTCSLTCLSQSTFYFIMYGYGIFVPKYLEVQFGYDRQTADLLTGVLLAPAYAVGELLAGFLVKKLELTLHGTVRLTCVVLTACVVGMALLMVIGCANDNVVGVFSTYDGVSSSASVDLEAPCNHNCSCSMALYAPVCSNAGLTYFSPCHAGCNVIGAQGNYSDCACPMMLGDGSLYSTARSASVVDGACGTQCTSAVPFLLVLTGVFVLATFGDLLRLTIIVRSVTSESRLVALSVAYLTQVIGVVASGQVFGMVIDGACVVWQESCAGQQGACLLYDNRPYRLAYNGLALAVGIFSAAVMFLVLLWPTGRDHRSTVRRGGPAMTSVTASV</sequence>
<keyword evidence="3" id="KW-1003">Cell membrane</keyword>